<dbReference type="SUPFAM" id="SSF69322">
    <property type="entry name" value="Tricorn protease domain 2"/>
    <property type="match status" value="1"/>
</dbReference>
<feature type="non-terminal residue" evidence="1">
    <location>
        <position position="641"/>
    </location>
</feature>
<gene>
    <name evidence="1" type="ORF">BINO364_LOCUS4646</name>
</gene>
<organism evidence="1 2">
    <name type="scientific">Brenthis ino</name>
    <name type="common">lesser marbled fritillary</name>
    <dbReference type="NCBI Taxonomy" id="405034"/>
    <lineage>
        <taxon>Eukaryota</taxon>
        <taxon>Metazoa</taxon>
        <taxon>Ecdysozoa</taxon>
        <taxon>Arthropoda</taxon>
        <taxon>Hexapoda</taxon>
        <taxon>Insecta</taxon>
        <taxon>Pterygota</taxon>
        <taxon>Neoptera</taxon>
        <taxon>Endopterygota</taxon>
        <taxon>Lepidoptera</taxon>
        <taxon>Glossata</taxon>
        <taxon>Ditrysia</taxon>
        <taxon>Papilionoidea</taxon>
        <taxon>Nymphalidae</taxon>
        <taxon>Heliconiinae</taxon>
        <taxon>Argynnini</taxon>
        <taxon>Brenthis</taxon>
    </lineage>
</organism>
<reference evidence="1" key="1">
    <citation type="submission" date="2021-12" db="EMBL/GenBank/DDBJ databases">
        <authorList>
            <person name="Martin H S."/>
        </authorList>
    </citation>
    <scope>NUCLEOTIDE SEQUENCE</scope>
</reference>
<name>A0A8J9V138_9NEOP</name>
<evidence type="ECO:0000313" key="1">
    <source>
        <dbReference type="EMBL" id="CAH0718115.1"/>
    </source>
</evidence>
<evidence type="ECO:0000313" key="2">
    <source>
        <dbReference type="Proteomes" id="UP000838878"/>
    </source>
</evidence>
<protein>
    <submittedName>
        <fullName evidence="1">Uncharacterized protein</fullName>
    </submittedName>
</protein>
<sequence>MSDIKNKSNKRKKEKVEFTAENIDNTAPVKKILDELQHKNTQAYMFYSRNIKQRHTTQQTLQNYHCVVPGFPLNSFDDDWDGELNIDYFEPFCYKSLCPKMISTLRNIEKTDPVTSYIKHKIEWQRTCRNLKLTATFAKMVQKCESLNDEVVQCPKHIVDMAAHLDSDPDPYFDSPYNWYYAGNGNLQLVCIDWIDYLLYSEFSTVYLSEFSKNNLLINSEHAASFDCGKDYNILETICSAHNIIVLRTKYKIFILKIITENCKVRFETVKCVDSETPYTSVSFDDYHKNILYITTLDCKLSIVNLDRIKARSVKLKGKFTMMDNWSTVIGSGRGFYTHVGRKSISIYDKRSNNTVFVWKELRNMTDEIACNDISVAKLIGENSLYFGTNHHLFLMDMRNINQNDRHKIVRRWTHGMESVPTYISHASFEMNKELLVLSSQWCEDMCVLPNCSEILKDTSSGGVVIPYRPPNILNTFDEAKQKMLCNDLYNPIDTRLCTAITGALIMERGEKYDILMQNALGDITCHTLFPEYMDTFMDNEGPHNLHEWSTSFKLPTKEFEVTSIENIASIWKQLKKVPEDFRVGDLLKGKSPFNEAEIFEAFENEEIDSGLQEVWMKGHNEIVGDQSSLALNLYLSDDEK</sequence>
<dbReference type="OrthoDB" id="8195041at2759"/>
<dbReference type="Proteomes" id="UP000838878">
    <property type="component" value="Chromosome 12"/>
</dbReference>
<accession>A0A8J9V138</accession>
<dbReference type="AlphaFoldDB" id="A0A8J9V138"/>
<dbReference type="EMBL" id="OV170232">
    <property type="protein sequence ID" value="CAH0718115.1"/>
    <property type="molecule type" value="Genomic_DNA"/>
</dbReference>
<keyword evidence="2" id="KW-1185">Reference proteome</keyword>
<proteinExistence type="predicted"/>